<feature type="transmembrane region" description="Helical" evidence="7">
    <location>
        <begin position="101"/>
        <end position="121"/>
    </location>
</feature>
<proteinExistence type="predicted"/>
<feature type="transmembrane region" description="Helical" evidence="7">
    <location>
        <begin position="250"/>
        <end position="270"/>
    </location>
</feature>
<evidence type="ECO:0000256" key="2">
    <source>
        <dbReference type="ARBA" id="ARBA00022448"/>
    </source>
</evidence>
<evidence type="ECO:0000259" key="8">
    <source>
        <dbReference type="PROSITE" id="PS50850"/>
    </source>
</evidence>
<keyword evidence="6 7" id="KW-0472">Membrane</keyword>
<evidence type="ECO:0000256" key="7">
    <source>
        <dbReference type="SAM" id="Phobius"/>
    </source>
</evidence>
<keyword evidence="3" id="KW-1003">Cell membrane</keyword>
<dbReference type="SUPFAM" id="SSF103473">
    <property type="entry name" value="MFS general substrate transporter"/>
    <property type="match status" value="1"/>
</dbReference>
<keyword evidence="5 7" id="KW-1133">Transmembrane helix</keyword>
<accession>A0ABN1HBV6</accession>
<dbReference type="InterPro" id="IPR036259">
    <property type="entry name" value="MFS_trans_sf"/>
</dbReference>
<feature type="transmembrane region" description="Helical" evidence="7">
    <location>
        <begin position="387"/>
        <end position="407"/>
    </location>
</feature>
<dbReference type="Gene3D" id="1.20.1250.20">
    <property type="entry name" value="MFS general substrate transporter like domains"/>
    <property type="match status" value="1"/>
</dbReference>
<dbReference type="PANTHER" id="PTHR23501:SF197">
    <property type="entry name" value="COMD"/>
    <property type="match status" value="1"/>
</dbReference>
<dbReference type="PANTHER" id="PTHR23501">
    <property type="entry name" value="MAJOR FACILITATOR SUPERFAMILY"/>
    <property type="match status" value="1"/>
</dbReference>
<dbReference type="CDD" id="cd17502">
    <property type="entry name" value="MFS_Azr1_MDR_like"/>
    <property type="match status" value="1"/>
</dbReference>
<keyword evidence="4 7" id="KW-0812">Transmembrane</keyword>
<evidence type="ECO:0000256" key="1">
    <source>
        <dbReference type="ARBA" id="ARBA00004651"/>
    </source>
</evidence>
<evidence type="ECO:0000256" key="5">
    <source>
        <dbReference type="ARBA" id="ARBA00022989"/>
    </source>
</evidence>
<evidence type="ECO:0000256" key="3">
    <source>
        <dbReference type="ARBA" id="ARBA00022475"/>
    </source>
</evidence>
<evidence type="ECO:0000256" key="4">
    <source>
        <dbReference type="ARBA" id="ARBA00022692"/>
    </source>
</evidence>
<feature type="transmembrane region" description="Helical" evidence="7">
    <location>
        <begin position="34"/>
        <end position="59"/>
    </location>
</feature>
<evidence type="ECO:0000313" key="9">
    <source>
        <dbReference type="EMBL" id="GAA0637226.1"/>
    </source>
</evidence>
<feature type="transmembrane region" description="Helical" evidence="7">
    <location>
        <begin position="419"/>
        <end position="443"/>
    </location>
</feature>
<feature type="transmembrane region" description="Helical" evidence="7">
    <location>
        <begin position="71"/>
        <end position="89"/>
    </location>
</feature>
<dbReference type="SUPFAM" id="SSF49464">
    <property type="entry name" value="Carboxypeptidase regulatory domain-like"/>
    <property type="match status" value="1"/>
</dbReference>
<evidence type="ECO:0000256" key="6">
    <source>
        <dbReference type="ARBA" id="ARBA00023136"/>
    </source>
</evidence>
<organism evidence="9 10">
    <name type="scientific">Sporichthya brevicatena</name>
    <dbReference type="NCBI Taxonomy" id="171442"/>
    <lineage>
        <taxon>Bacteria</taxon>
        <taxon>Bacillati</taxon>
        <taxon>Actinomycetota</taxon>
        <taxon>Actinomycetes</taxon>
        <taxon>Sporichthyales</taxon>
        <taxon>Sporichthyaceae</taxon>
        <taxon>Sporichthya</taxon>
    </lineage>
</organism>
<dbReference type="NCBIfam" id="TIGR00711">
    <property type="entry name" value="efflux_EmrB"/>
    <property type="match status" value="1"/>
</dbReference>
<sequence length="665" mass="68451">MSQEAPASPAAQPVPPASRPVDEFGYEQRSHREILLVMSGLMIAMMLAMLDNMIVAPALPTIVGELGGLEHLAWVTTAYILGVAVATPVWGKLMDLFDRKFIFVGSIVMFLVGSALCGMAQGMTELILFRAFQGLGAGGLIVGVMAVMAVIVPPRERGKYAGYFMAIMPVSMIAGPLIGGWITDHASWRWAFYVNVPVGGLALFVVMATMHLPKPPKKQVSIDWWGTGLMVTWVTAVILVTSWGGTEYGWGSPTILGLIAVSAIGFVAFIGVERKAAEPVLPLGVFRNSNFTFVAVLSFAVGFVMFGGMTFLPQFQQYVQGQSATNSGLLLMPMMVGSLFTSVASGQLITKTGSYRIYPILGTVAMTVGLALMATMGTGTGEVETGVYMFIMGSGMGLLFQSTMLIAQNSVEMKDIGAATATATFVRSMGGSLGVSALGAIYAHQLTGTITDRLGPDNPVGDGTELSPEVVRTMPEQVVDAIQHGIVDGLSPVFVVSAVLAALAIPAALAIKHVPLRGGPGSAPAPAAAPAAAPDAPAAQAAAAPVSAETMSRATAAATEASTLTVGPVGPGVVVRTVDGAPVPGATVTLLSRSGRQLEVGTADETGAYLPSAAGAEAYAVIASAPGYAPHAGIVAPPNGVAQKVVLTPLAAQPSAGRRVDQPVS</sequence>
<dbReference type="EMBL" id="BAAAHE010000052">
    <property type="protein sequence ID" value="GAA0637226.1"/>
    <property type="molecule type" value="Genomic_DNA"/>
</dbReference>
<gene>
    <name evidence="9" type="ORF">GCM10009547_46970</name>
</gene>
<keyword evidence="10" id="KW-1185">Reference proteome</keyword>
<dbReference type="InterPro" id="IPR004638">
    <property type="entry name" value="EmrB-like"/>
</dbReference>
<dbReference type="PROSITE" id="PS50850">
    <property type="entry name" value="MFS"/>
    <property type="match status" value="1"/>
</dbReference>
<feature type="transmembrane region" description="Helical" evidence="7">
    <location>
        <begin position="188"/>
        <end position="212"/>
    </location>
</feature>
<feature type="transmembrane region" description="Helical" evidence="7">
    <location>
        <begin position="291"/>
        <end position="312"/>
    </location>
</feature>
<dbReference type="Proteomes" id="UP001500957">
    <property type="component" value="Unassembled WGS sequence"/>
</dbReference>
<keyword evidence="2" id="KW-0813">Transport</keyword>
<feature type="transmembrane region" description="Helical" evidence="7">
    <location>
        <begin position="224"/>
        <end position="244"/>
    </location>
</feature>
<dbReference type="Gene3D" id="1.20.1720.10">
    <property type="entry name" value="Multidrug resistance protein D"/>
    <property type="match status" value="1"/>
</dbReference>
<dbReference type="Pfam" id="PF13620">
    <property type="entry name" value="CarboxypepD_reg"/>
    <property type="match status" value="1"/>
</dbReference>
<dbReference type="InterPro" id="IPR008969">
    <property type="entry name" value="CarboxyPept-like_regulatory"/>
</dbReference>
<feature type="transmembrane region" description="Helical" evidence="7">
    <location>
        <begin position="357"/>
        <end position="375"/>
    </location>
</feature>
<name>A0ABN1HBV6_9ACTN</name>
<feature type="transmembrane region" description="Helical" evidence="7">
    <location>
        <begin position="493"/>
        <end position="511"/>
    </location>
</feature>
<dbReference type="Gene3D" id="2.60.40.1120">
    <property type="entry name" value="Carboxypeptidase-like, regulatory domain"/>
    <property type="match status" value="1"/>
</dbReference>
<feature type="transmembrane region" description="Helical" evidence="7">
    <location>
        <begin position="127"/>
        <end position="151"/>
    </location>
</feature>
<comment type="subcellular location">
    <subcellularLocation>
        <location evidence="1">Cell membrane</location>
        <topology evidence="1">Multi-pass membrane protein</topology>
    </subcellularLocation>
</comment>
<evidence type="ECO:0000313" key="10">
    <source>
        <dbReference type="Proteomes" id="UP001500957"/>
    </source>
</evidence>
<dbReference type="Pfam" id="PF07690">
    <property type="entry name" value="MFS_1"/>
    <property type="match status" value="1"/>
</dbReference>
<dbReference type="InterPro" id="IPR020846">
    <property type="entry name" value="MFS_dom"/>
</dbReference>
<comment type="caution">
    <text evidence="9">The sequence shown here is derived from an EMBL/GenBank/DDBJ whole genome shotgun (WGS) entry which is preliminary data.</text>
</comment>
<feature type="transmembrane region" description="Helical" evidence="7">
    <location>
        <begin position="163"/>
        <end position="182"/>
    </location>
</feature>
<reference evidence="9 10" key="1">
    <citation type="journal article" date="2019" name="Int. J. Syst. Evol. Microbiol.">
        <title>The Global Catalogue of Microorganisms (GCM) 10K type strain sequencing project: providing services to taxonomists for standard genome sequencing and annotation.</title>
        <authorList>
            <consortium name="The Broad Institute Genomics Platform"/>
            <consortium name="The Broad Institute Genome Sequencing Center for Infectious Disease"/>
            <person name="Wu L."/>
            <person name="Ma J."/>
        </authorList>
    </citation>
    <scope>NUCLEOTIDE SEQUENCE [LARGE SCALE GENOMIC DNA]</scope>
    <source>
        <strain evidence="9 10">JCM 10671</strain>
    </source>
</reference>
<feature type="domain" description="Major facilitator superfamily (MFS) profile" evidence="8">
    <location>
        <begin position="37"/>
        <end position="516"/>
    </location>
</feature>
<protein>
    <recommendedName>
        <fullName evidence="8">Major facilitator superfamily (MFS) profile domain-containing protein</fullName>
    </recommendedName>
</protein>
<feature type="transmembrane region" description="Helical" evidence="7">
    <location>
        <begin position="324"/>
        <end position="345"/>
    </location>
</feature>
<dbReference type="InterPro" id="IPR011701">
    <property type="entry name" value="MFS"/>
</dbReference>